<name>A0A1I2ZE11_9GAMM</name>
<reference evidence="1 2" key="1">
    <citation type="submission" date="2016-10" db="EMBL/GenBank/DDBJ databases">
        <authorList>
            <person name="de Groot N.N."/>
        </authorList>
    </citation>
    <scope>NUCLEOTIDE SEQUENCE [LARGE SCALE GENOMIC DNA]</scope>
    <source>
        <strain evidence="1 2">CGMCC 1.6848</strain>
    </source>
</reference>
<proteinExistence type="predicted"/>
<evidence type="ECO:0000313" key="1">
    <source>
        <dbReference type="EMBL" id="SFH35950.1"/>
    </source>
</evidence>
<keyword evidence="2" id="KW-1185">Reference proteome</keyword>
<dbReference type="EMBL" id="FOPY01000003">
    <property type="protein sequence ID" value="SFH35950.1"/>
    <property type="molecule type" value="Genomic_DNA"/>
</dbReference>
<dbReference type="Proteomes" id="UP000199040">
    <property type="component" value="Unassembled WGS sequence"/>
</dbReference>
<protein>
    <submittedName>
        <fullName evidence="1">Uncharacterized protein</fullName>
    </submittedName>
</protein>
<accession>A0A1I2ZE11</accession>
<gene>
    <name evidence="1" type="ORF">SAMN04487959_10361</name>
</gene>
<dbReference type="AlphaFoldDB" id="A0A1I2ZE11"/>
<dbReference type="RefSeq" id="WP_092843824.1">
    <property type="nucleotide sequence ID" value="NZ_FOPY01000003.1"/>
</dbReference>
<evidence type="ECO:0000313" key="2">
    <source>
        <dbReference type="Proteomes" id="UP000199040"/>
    </source>
</evidence>
<organism evidence="1 2">
    <name type="scientific">Modicisalibacter xianhensis</name>
    <dbReference type="NCBI Taxonomy" id="442341"/>
    <lineage>
        <taxon>Bacteria</taxon>
        <taxon>Pseudomonadati</taxon>
        <taxon>Pseudomonadota</taxon>
        <taxon>Gammaproteobacteria</taxon>
        <taxon>Oceanospirillales</taxon>
        <taxon>Halomonadaceae</taxon>
        <taxon>Modicisalibacter</taxon>
    </lineage>
</organism>
<sequence length="66" mass="7559">MAPTYRVAAANRRVDPNRTVDTWLIIEDDDGAIHNTQETFASYQKALHRAEVLNRQCAAERLQALY</sequence>